<reference evidence="2 3" key="1">
    <citation type="journal article" date="2018" name="Int. J. Syst. Evol. Microbiol.">
        <title>Zhouia spongiae sp. nov., isolated from a marine sponge.</title>
        <authorList>
            <person name="Zhuang L."/>
            <person name="Lin B."/>
            <person name="Qin F."/>
            <person name="Luo L."/>
        </authorList>
    </citation>
    <scope>NUCLEOTIDE SEQUENCE [LARGE SCALE GENOMIC DNA]</scope>
    <source>
        <strain evidence="2 3">HN-Y44</strain>
    </source>
</reference>
<accession>A0ABY3YQJ6</accession>
<sequence>MKKRKKMLACLLSILLIGFLIPQNLKMPVKGASKSDYHPESFWFYPWGKSVTHKGVDIFAKKGTEINSSTHGLVLYAGEISMGGKVVLILGPKWRLHYYAHLDEIKSSSLSFATKNTTIGTVGSSRNAVGKSPHLHYSILTMIPYIWKIDSDKQGWKKMFYLNPIDYLKE</sequence>
<evidence type="ECO:0000313" key="3">
    <source>
        <dbReference type="Proteomes" id="UP000829476"/>
    </source>
</evidence>
<dbReference type="InterPro" id="IPR016047">
    <property type="entry name" value="M23ase_b-sheet_dom"/>
</dbReference>
<dbReference type="CDD" id="cd12797">
    <property type="entry name" value="M23_peptidase"/>
    <property type="match status" value="1"/>
</dbReference>
<evidence type="ECO:0000313" key="2">
    <source>
        <dbReference type="EMBL" id="UNY99842.1"/>
    </source>
</evidence>
<dbReference type="SUPFAM" id="SSF51261">
    <property type="entry name" value="Duplicated hybrid motif"/>
    <property type="match status" value="1"/>
</dbReference>
<dbReference type="Pfam" id="PF01551">
    <property type="entry name" value="Peptidase_M23"/>
    <property type="match status" value="1"/>
</dbReference>
<gene>
    <name evidence="2" type="ORF">MQE36_05715</name>
</gene>
<dbReference type="Proteomes" id="UP000829476">
    <property type="component" value="Chromosome"/>
</dbReference>
<dbReference type="InterPro" id="IPR011055">
    <property type="entry name" value="Dup_hybrid_motif"/>
</dbReference>
<protein>
    <submittedName>
        <fullName evidence="2">M23 family metallopeptidase</fullName>
    </submittedName>
</protein>
<dbReference type="PANTHER" id="PTHR21666">
    <property type="entry name" value="PEPTIDASE-RELATED"/>
    <property type="match status" value="1"/>
</dbReference>
<evidence type="ECO:0000259" key="1">
    <source>
        <dbReference type="Pfam" id="PF01551"/>
    </source>
</evidence>
<proteinExistence type="predicted"/>
<dbReference type="InterPro" id="IPR050570">
    <property type="entry name" value="Cell_wall_metabolism_enzyme"/>
</dbReference>
<dbReference type="PANTHER" id="PTHR21666:SF268">
    <property type="entry name" value="PEPTIDASE M23 DOMAIN-CONTAINING PROTEIN"/>
    <property type="match status" value="1"/>
</dbReference>
<organism evidence="2 3">
    <name type="scientific">Zhouia spongiae</name>
    <dbReference type="NCBI Taxonomy" id="2202721"/>
    <lineage>
        <taxon>Bacteria</taxon>
        <taxon>Pseudomonadati</taxon>
        <taxon>Bacteroidota</taxon>
        <taxon>Flavobacteriia</taxon>
        <taxon>Flavobacteriales</taxon>
        <taxon>Flavobacteriaceae</taxon>
        <taxon>Zhouia</taxon>
    </lineage>
</organism>
<keyword evidence="3" id="KW-1185">Reference proteome</keyword>
<dbReference type="EMBL" id="CP094326">
    <property type="protein sequence ID" value="UNY99842.1"/>
    <property type="molecule type" value="Genomic_DNA"/>
</dbReference>
<dbReference type="RefSeq" id="WP_242938213.1">
    <property type="nucleotide sequence ID" value="NZ_CP094326.1"/>
</dbReference>
<name>A0ABY3YQJ6_9FLAO</name>
<dbReference type="Gene3D" id="2.70.70.10">
    <property type="entry name" value="Glucose Permease (Domain IIA)"/>
    <property type="match status" value="1"/>
</dbReference>
<feature type="domain" description="M23ase beta-sheet core" evidence="1">
    <location>
        <begin position="52"/>
        <end position="140"/>
    </location>
</feature>